<dbReference type="Proteomes" id="UP001517367">
    <property type="component" value="Unassembled WGS sequence"/>
</dbReference>
<dbReference type="Gene3D" id="3.40.50.1110">
    <property type="entry name" value="SGNH hydrolase"/>
    <property type="match status" value="1"/>
</dbReference>
<evidence type="ECO:0000313" key="3">
    <source>
        <dbReference type="EMBL" id="MFN0291934.1"/>
    </source>
</evidence>
<evidence type="ECO:0000259" key="2">
    <source>
        <dbReference type="Pfam" id="PF13472"/>
    </source>
</evidence>
<comment type="caution">
    <text evidence="3">The sequence shown here is derived from an EMBL/GenBank/DDBJ whole genome shotgun (WGS) entry which is preliminary data.</text>
</comment>
<dbReference type="EMBL" id="SRMP02000016">
    <property type="protein sequence ID" value="MFN0291934.1"/>
    <property type="molecule type" value="Genomic_DNA"/>
</dbReference>
<dbReference type="InterPro" id="IPR051532">
    <property type="entry name" value="Ester_Hydrolysis_Enzymes"/>
</dbReference>
<dbReference type="PANTHER" id="PTHR30383">
    <property type="entry name" value="THIOESTERASE 1/PROTEASE 1/LYSOPHOSPHOLIPASE L1"/>
    <property type="match status" value="1"/>
</dbReference>
<keyword evidence="1" id="KW-0732">Signal</keyword>
<keyword evidence="4" id="KW-1185">Reference proteome</keyword>
<accession>A0ABW9JHQ2</accession>
<gene>
    <name evidence="3" type="ORF">E5L68_011070</name>
</gene>
<dbReference type="InterPro" id="IPR036514">
    <property type="entry name" value="SGNH_hydro_sf"/>
</dbReference>
<feature type="domain" description="SGNH hydrolase-type esterase" evidence="2">
    <location>
        <begin position="53"/>
        <end position="226"/>
    </location>
</feature>
<dbReference type="Pfam" id="PF13472">
    <property type="entry name" value="Lipase_GDSL_2"/>
    <property type="match status" value="1"/>
</dbReference>
<feature type="chain" id="PRO_5047268117" evidence="1">
    <location>
        <begin position="20"/>
        <end position="237"/>
    </location>
</feature>
<dbReference type="GO" id="GO:0016787">
    <property type="term" value="F:hydrolase activity"/>
    <property type="evidence" value="ECO:0007669"/>
    <property type="project" value="UniProtKB-KW"/>
</dbReference>
<dbReference type="InterPro" id="IPR013830">
    <property type="entry name" value="SGNH_hydro"/>
</dbReference>
<proteinExistence type="predicted"/>
<dbReference type="PANTHER" id="PTHR30383:SF5">
    <property type="entry name" value="SGNH HYDROLASE-TYPE ESTERASE DOMAIN-CONTAINING PROTEIN"/>
    <property type="match status" value="1"/>
</dbReference>
<sequence>MKKFSGMVLGMLFTLTVNAQIGKLSDTVNYLAPIKKQLETKFPKNRTINLVFHGHSVPSGYWTGSKVHTLESYPHLLLGKLKTIYPYAVINVILTSIGGEWAEKGQTRFTNDVLSHKPDVVIIDYALNDLGIGLERSKIAWSKMIEEALSKNIKVILVTPSPDQREDITDSNNKLALHATQIRELAVKYQVGLADPFAQFQKIAKEKGSIKELMSHVNHPNENGHNLIAEELFRWFK</sequence>
<feature type="signal peptide" evidence="1">
    <location>
        <begin position="1"/>
        <end position="19"/>
    </location>
</feature>
<evidence type="ECO:0000256" key="1">
    <source>
        <dbReference type="SAM" id="SignalP"/>
    </source>
</evidence>
<evidence type="ECO:0000313" key="4">
    <source>
        <dbReference type="Proteomes" id="UP001517367"/>
    </source>
</evidence>
<keyword evidence="3" id="KW-0378">Hydrolase</keyword>
<reference evidence="3 4" key="1">
    <citation type="submission" date="2024-12" db="EMBL/GenBank/DDBJ databases">
        <authorList>
            <person name="Hu S."/>
        </authorList>
    </citation>
    <scope>NUCLEOTIDE SEQUENCE [LARGE SCALE GENOMIC DNA]</scope>
    <source>
        <strain evidence="3 4">P-25</strain>
    </source>
</reference>
<dbReference type="SUPFAM" id="SSF52266">
    <property type="entry name" value="SGNH hydrolase"/>
    <property type="match status" value="1"/>
</dbReference>
<organism evidence="3 4">
    <name type="scientific">Pedobacter helvus</name>
    <dbReference type="NCBI Taxonomy" id="2563444"/>
    <lineage>
        <taxon>Bacteria</taxon>
        <taxon>Pseudomonadati</taxon>
        <taxon>Bacteroidota</taxon>
        <taxon>Sphingobacteriia</taxon>
        <taxon>Sphingobacteriales</taxon>
        <taxon>Sphingobacteriaceae</taxon>
        <taxon>Pedobacter</taxon>
    </lineage>
</organism>
<protein>
    <submittedName>
        <fullName evidence="3">SGNH/GDSL hydrolase family protein</fullName>
    </submittedName>
</protein>
<name>A0ABW9JHQ2_9SPHI</name>
<dbReference type="RefSeq" id="WP_212751612.1">
    <property type="nucleotide sequence ID" value="NZ_SRMP02000016.1"/>
</dbReference>